<evidence type="ECO:0000313" key="3">
    <source>
        <dbReference type="Proteomes" id="UP000183832"/>
    </source>
</evidence>
<proteinExistence type="predicted"/>
<dbReference type="AlphaFoldDB" id="A0A1J1I8N8"/>
<gene>
    <name evidence="2" type="ORF">CLUMA_CG010266</name>
</gene>
<evidence type="ECO:0000256" key="1">
    <source>
        <dbReference type="SAM" id="MobiDB-lite"/>
    </source>
</evidence>
<accession>A0A1J1I8N8</accession>
<evidence type="ECO:0000313" key="2">
    <source>
        <dbReference type="EMBL" id="CRK96632.1"/>
    </source>
</evidence>
<protein>
    <submittedName>
        <fullName evidence="2">CLUMA_CG010266, isoform A</fullName>
    </submittedName>
</protein>
<sequence length="65" mass="7503">MFRYFGKSLSSFEEENASSTPSKTLQVAQISHQNERQCYRQNVATEPQTKKICQNKPNYIETIAC</sequence>
<dbReference type="Proteomes" id="UP000183832">
    <property type="component" value="Unassembled WGS sequence"/>
</dbReference>
<reference evidence="2 3" key="1">
    <citation type="submission" date="2015-04" db="EMBL/GenBank/DDBJ databases">
        <authorList>
            <person name="Syromyatnikov M.Y."/>
            <person name="Popov V.N."/>
        </authorList>
    </citation>
    <scope>NUCLEOTIDE SEQUENCE [LARGE SCALE GENOMIC DNA]</scope>
</reference>
<organism evidence="2 3">
    <name type="scientific">Clunio marinus</name>
    <dbReference type="NCBI Taxonomy" id="568069"/>
    <lineage>
        <taxon>Eukaryota</taxon>
        <taxon>Metazoa</taxon>
        <taxon>Ecdysozoa</taxon>
        <taxon>Arthropoda</taxon>
        <taxon>Hexapoda</taxon>
        <taxon>Insecta</taxon>
        <taxon>Pterygota</taxon>
        <taxon>Neoptera</taxon>
        <taxon>Endopterygota</taxon>
        <taxon>Diptera</taxon>
        <taxon>Nematocera</taxon>
        <taxon>Chironomoidea</taxon>
        <taxon>Chironomidae</taxon>
        <taxon>Clunio</taxon>
    </lineage>
</organism>
<keyword evidence="3" id="KW-1185">Reference proteome</keyword>
<dbReference type="EMBL" id="CVRI01000044">
    <property type="protein sequence ID" value="CRK96632.1"/>
    <property type="molecule type" value="Genomic_DNA"/>
</dbReference>
<feature type="region of interest" description="Disordered" evidence="1">
    <location>
        <begin position="1"/>
        <end position="24"/>
    </location>
</feature>
<name>A0A1J1I8N8_9DIPT</name>